<comment type="caution">
    <text evidence="1">The sequence shown here is derived from an EMBL/GenBank/DDBJ whole genome shotgun (WGS) entry which is preliminary data.</text>
</comment>
<reference evidence="1" key="1">
    <citation type="submission" date="2024-01" db="EMBL/GenBank/DDBJ databases">
        <title>The diversity of rhizobia nodulating Mimosa spp. in eleven states of Brazil covering several biomes is determined by host plant, location, and edaphic factors.</title>
        <authorList>
            <person name="Rouws L."/>
            <person name="Barauna A."/>
            <person name="Beukes C."/>
            <person name="De Faria S.M."/>
            <person name="Gross E."/>
            <person name="Dos Reis Junior F.B."/>
            <person name="Simon M."/>
            <person name="Maluk M."/>
            <person name="Odee D.W."/>
            <person name="Kenicer G."/>
            <person name="Young J.P.W."/>
            <person name="Reis V.M."/>
            <person name="Zilli J."/>
            <person name="James E.K."/>
        </authorList>
    </citation>
    <scope>NUCLEOTIDE SEQUENCE</scope>
    <source>
        <strain evidence="1">JPY452</strain>
    </source>
</reference>
<gene>
    <name evidence="1" type="ORF">VSR83_12245</name>
</gene>
<evidence type="ECO:0000313" key="1">
    <source>
        <dbReference type="EMBL" id="MEM5400853.1"/>
    </source>
</evidence>
<organism evidence="1 2">
    <name type="scientific">Paraburkholderia unamae</name>
    <dbReference type="NCBI Taxonomy" id="219649"/>
    <lineage>
        <taxon>Bacteria</taxon>
        <taxon>Pseudomonadati</taxon>
        <taxon>Pseudomonadota</taxon>
        <taxon>Betaproteobacteria</taxon>
        <taxon>Burkholderiales</taxon>
        <taxon>Burkholderiaceae</taxon>
        <taxon>Paraburkholderia</taxon>
    </lineage>
</organism>
<sequence>MSQPQALQLGPQGNPGQNSPASPPMMNVSSANAPGTTTVGGILTMKSASQLLAEERAAAQQANNNSVVQGFAGLIKGNWYKARMAKEMTAEQLMLKSVRARRGDYDPEKLALLDEQGSCQVYMMLTSNKCRSASSWIRDVLVTTSDDRPWSIDPSPVAELPPNLIAECMQTATQQIQQMMAAGTPPTDMEVRQLLLSLKEMALAQVQDLAKLQADRMADKMEEQLLEGGFIRALSEVIDDLTTFPSAFLKGPVVRNKNKLTWVKGPGGTYTPDVQQTLCMEWERVNPFHIYPAPDATSIEDGWLIERHKLHRSDLTQLIGVEGYSDQAIRAVLDQYGKGGLRDWIYVDTAEATAEGKATIGVATNPSELIDALQFWGSVQGRMLIEWGMDESEVPDPLLEYPVEAWLIGNWVIKAVINPDPLGRKPYYKASYEEVPGAFWGNSVADLCRDTQDICNAAARALVNNMGIASGPQVVYNVDRLPEGEKITQLYPWKIWQVTSDPTLGTQPAMQFEQPQSIAGELMQIYEKFATLADEYTGIPRYMAGDSPGGGAGRTASGMSMLMGNAGKAIKQVIANMDDRVIEPCINRLYYYNMRYGDDPDLKGDVNIRARGATAIIQKEAAQQKQIQFLQQALSNQQIGQVVGQEGIANILREVAKTLELNTDDIVPPIPVLKQRWAAQQKAAAAVQQQQLAAAKDQQAQEFAQQMMLKHGIFPPNMPLPQQAQSALATAPLVGLGGANPGAMPPGGPQMGTPPAMSQGATLPGAPGVSATNLHPSNGQ</sequence>
<keyword evidence="2" id="KW-1185">Reference proteome</keyword>
<dbReference type="Proteomes" id="UP001392318">
    <property type="component" value="Unassembled WGS sequence"/>
</dbReference>
<dbReference type="EMBL" id="JAYMRU010000007">
    <property type="protein sequence ID" value="MEM5400853.1"/>
    <property type="molecule type" value="Genomic_DNA"/>
</dbReference>
<protein>
    <submittedName>
        <fullName evidence="1">Uncharacterized protein</fullName>
    </submittedName>
</protein>
<accession>A0ACC6RHY2</accession>
<proteinExistence type="predicted"/>
<evidence type="ECO:0000313" key="2">
    <source>
        <dbReference type="Proteomes" id="UP001392318"/>
    </source>
</evidence>
<name>A0ACC6RHY2_9BURK</name>